<dbReference type="Proteomes" id="UP000654075">
    <property type="component" value="Unassembled WGS sequence"/>
</dbReference>
<evidence type="ECO:0000313" key="1">
    <source>
        <dbReference type="EMBL" id="CAE8593134.1"/>
    </source>
</evidence>
<name>A0A813DUQ8_POLGL</name>
<sequence>AAASAFVSSWPEARQCRRTAPAHQSLRAHVDRSTAGQPAGAEVAAQGSASASARLGLALFAG</sequence>
<feature type="non-terminal residue" evidence="1">
    <location>
        <position position="62"/>
    </location>
</feature>
<organism evidence="1 2">
    <name type="scientific">Polarella glacialis</name>
    <name type="common">Dinoflagellate</name>
    <dbReference type="NCBI Taxonomy" id="89957"/>
    <lineage>
        <taxon>Eukaryota</taxon>
        <taxon>Sar</taxon>
        <taxon>Alveolata</taxon>
        <taxon>Dinophyceae</taxon>
        <taxon>Suessiales</taxon>
        <taxon>Suessiaceae</taxon>
        <taxon>Polarella</taxon>
    </lineage>
</organism>
<reference evidence="1" key="1">
    <citation type="submission" date="2021-02" db="EMBL/GenBank/DDBJ databases">
        <authorList>
            <person name="Dougan E. K."/>
            <person name="Rhodes N."/>
            <person name="Thang M."/>
            <person name="Chan C."/>
        </authorList>
    </citation>
    <scope>NUCLEOTIDE SEQUENCE</scope>
</reference>
<dbReference type="AlphaFoldDB" id="A0A813DUQ8"/>
<protein>
    <submittedName>
        <fullName evidence="1">Uncharacterized protein</fullName>
    </submittedName>
</protein>
<evidence type="ECO:0000313" key="2">
    <source>
        <dbReference type="Proteomes" id="UP000654075"/>
    </source>
</evidence>
<gene>
    <name evidence="1" type="ORF">PGLA1383_LOCUS11746</name>
</gene>
<proteinExistence type="predicted"/>
<dbReference type="EMBL" id="CAJNNV010006134">
    <property type="protein sequence ID" value="CAE8593134.1"/>
    <property type="molecule type" value="Genomic_DNA"/>
</dbReference>
<keyword evidence="2" id="KW-1185">Reference proteome</keyword>
<accession>A0A813DUQ8</accession>
<comment type="caution">
    <text evidence="1">The sequence shown here is derived from an EMBL/GenBank/DDBJ whole genome shotgun (WGS) entry which is preliminary data.</text>
</comment>
<feature type="non-terminal residue" evidence="1">
    <location>
        <position position="1"/>
    </location>
</feature>